<dbReference type="OrthoDB" id="9783680at2"/>
<protein>
    <submittedName>
        <fullName evidence="4">DNA-entry nuclease</fullName>
    </submittedName>
</protein>
<evidence type="ECO:0000256" key="1">
    <source>
        <dbReference type="SAM" id="MobiDB-lite"/>
    </source>
</evidence>
<feature type="domain" description="Type VII secretion system protein EssD-like" evidence="3">
    <location>
        <begin position="70"/>
        <end position="200"/>
    </location>
</feature>
<feature type="signal peptide" evidence="2">
    <location>
        <begin position="1"/>
        <end position="22"/>
    </location>
</feature>
<dbReference type="KEGG" id="lnn:F0161_04755"/>
<proteinExistence type="predicted"/>
<dbReference type="InterPro" id="IPR044927">
    <property type="entry name" value="Endonuclea_NS_2"/>
</dbReference>
<organism evidence="4 5">
    <name type="scientific">Paucilactobacillus nenjiangensis</name>
    <dbReference type="NCBI Taxonomy" id="1296540"/>
    <lineage>
        <taxon>Bacteria</taxon>
        <taxon>Bacillati</taxon>
        <taxon>Bacillota</taxon>
        <taxon>Bacilli</taxon>
        <taxon>Lactobacillales</taxon>
        <taxon>Lactobacillaceae</taxon>
        <taxon>Paucilactobacillus</taxon>
    </lineage>
</organism>
<reference evidence="4 5" key="1">
    <citation type="submission" date="2019-09" db="EMBL/GenBank/DDBJ databases">
        <title>Complete Genome Sequence of Lactobacillus nenjiangensis SH-Y15, isolated from sauerkraut.</title>
        <authorList>
            <person name="Yang H."/>
        </authorList>
    </citation>
    <scope>NUCLEOTIDE SEQUENCE [LARGE SCALE GENOMIC DNA]</scope>
    <source>
        <strain evidence="4 5">SH-Y15</strain>
    </source>
</reference>
<evidence type="ECO:0000313" key="4">
    <source>
        <dbReference type="EMBL" id="QER67233.1"/>
    </source>
</evidence>
<dbReference type="Proteomes" id="UP000325295">
    <property type="component" value="Chromosome"/>
</dbReference>
<name>A0A5P1X159_9LACO</name>
<dbReference type="AlphaFoldDB" id="A0A5P1X159"/>
<evidence type="ECO:0000313" key="5">
    <source>
        <dbReference type="Proteomes" id="UP000325295"/>
    </source>
</evidence>
<evidence type="ECO:0000256" key="2">
    <source>
        <dbReference type="SAM" id="SignalP"/>
    </source>
</evidence>
<feature type="compositionally biased region" description="Low complexity" evidence="1">
    <location>
        <begin position="227"/>
        <end position="251"/>
    </location>
</feature>
<dbReference type="Pfam" id="PF13930">
    <property type="entry name" value="Endonuclea_NS_2"/>
    <property type="match status" value="1"/>
</dbReference>
<keyword evidence="5" id="KW-1185">Reference proteome</keyword>
<keyword evidence="2" id="KW-0732">Signal</keyword>
<feature type="chain" id="PRO_5024833421" evidence="2">
    <location>
        <begin position="23"/>
        <end position="305"/>
    </location>
</feature>
<dbReference type="InterPro" id="IPR044929">
    <property type="entry name" value="DNA/RNA_non-sp_Endonuclease_sf"/>
</dbReference>
<sequence>MNKKFWHLFTALALLGFGFTTAMETSIQISNPVYAKATTKKSLLKLHYSGQQTVDVNHGNPTFSDDDLSTSNGRWDSYGDLDTMNRPTAANALINQSSMPTEKREPLTFTPTGWHNKKLKSGYLYNRSHLIGFQLTGQNNNPKNLITGTRQLNNPEMLHYEDDIADYIKNNPNDYVRYQVTPIFKENELVARGVHMQAQSIGSNIIHFNVFIFNIEDGVNINYSDGTSTVSSSEAESSSTVTAPATTLPVTQSNNDNQQVVYYTPNGTKYHFNRNCRALRRSSDVESTTVSDAQARGLTLCGFED</sequence>
<evidence type="ECO:0000259" key="3">
    <source>
        <dbReference type="Pfam" id="PF13930"/>
    </source>
</evidence>
<dbReference type="Gene3D" id="3.40.570.10">
    <property type="entry name" value="Extracellular Endonuclease, subunit A"/>
    <property type="match status" value="1"/>
</dbReference>
<accession>A0A5P1X159</accession>
<feature type="region of interest" description="Disordered" evidence="1">
    <location>
        <begin position="226"/>
        <end position="252"/>
    </location>
</feature>
<dbReference type="EMBL" id="CP043939">
    <property type="protein sequence ID" value="QER67233.1"/>
    <property type="molecule type" value="Genomic_DNA"/>
</dbReference>
<gene>
    <name evidence="4" type="ORF">F0161_04755</name>
</gene>